<keyword evidence="10" id="KW-0862">Zinc</keyword>
<dbReference type="GO" id="GO:0005524">
    <property type="term" value="F:ATP binding"/>
    <property type="evidence" value="ECO:0007669"/>
    <property type="project" value="UniProtKB-KW"/>
</dbReference>
<feature type="region of interest" description="Disordered" evidence="15">
    <location>
        <begin position="76"/>
        <end position="164"/>
    </location>
</feature>
<reference evidence="17 18" key="1">
    <citation type="submission" date="2011-09" db="EMBL/GenBank/DDBJ databases">
        <title>The Genome Sequence of Plasmodium vivax North Korean.</title>
        <authorList>
            <consortium name="The Broad Institute Genome Sequencing Platform"/>
            <consortium name="The Broad Institute Genome Sequencing Center for Infectious Disease"/>
            <person name="Neafsey D."/>
            <person name="Carlton J."/>
            <person name="Barnwell J."/>
            <person name="Collins W."/>
            <person name="Escalante A."/>
            <person name="Mullikin J."/>
            <person name="Saul A."/>
            <person name="Guigo R."/>
            <person name="Camara F."/>
            <person name="Young S.K."/>
            <person name="Zeng Q."/>
            <person name="Gargeya S."/>
            <person name="Fitzgerald M."/>
            <person name="Haas B."/>
            <person name="Abouelleil A."/>
            <person name="Alvarado L."/>
            <person name="Arachchi H.M."/>
            <person name="Berlin A."/>
            <person name="Brown A."/>
            <person name="Chapman S.B."/>
            <person name="Chen Z."/>
            <person name="Dunbar C."/>
            <person name="Freedman E."/>
            <person name="Gearin G."/>
            <person name="Gellesch M."/>
            <person name="Goldberg J."/>
            <person name="Griggs A."/>
            <person name="Gujja S."/>
            <person name="Heiman D."/>
            <person name="Howarth C."/>
            <person name="Larson L."/>
            <person name="Lui A."/>
            <person name="MacDonald P.J.P."/>
            <person name="Montmayeur A."/>
            <person name="Murphy C."/>
            <person name="Neiman D."/>
            <person name="Pearson M."/>
            <person name="Priest M."/>
            <person name="Roberts A."/>
            <person name="Saif S."/>
            <person name="Shea T."/>
            <person name="Shenoy N."/>
            <person name="Sisk P."/>
            <person name="Stolte C."/>
            <person name="Sykes S."/>
            <person name="Wortman J."/>
            <person name="Nusbaum C."/>
            <person name="Birren B."/>
        </authorList>
    </citation>
    <scope>NUCLEOTIDE SEQUENCE [LARGE SCALE GENOMIC DNA]</scope>
    <source>
        <strain evidence="17 18">North Korean</strain>
    </source>
</reference>
<evidence type="ECO:0000256" key="1">
    <source>
        <dbReference type="ARBA" id="ARBA00000900"/>
    </source>
</evidence>
<evidence type="ECO:0000256" key="11">
    <source>
        <dbReference type="ARBA" id="ARBA00022840"/>
    </source>
</evidence>
<keyword evidence="13" id="KW-0472">Membrane</keyword>
<evidence type="ECO:0000256" key="5">
    <source>
        <dbReference type="ARBA" id="ARBA00022692"/>
    </source>
</evidence>
<evidence type="ECO:0000256" key="6">
    <source>
        <dbReference type="ARBA" id="ARBA00022723"/>
    </source>
</evidence>
<name>A0A0J9TZ86_PLAVI</name>
<feature type="domain" description="RING-type" evidence="16">
    <location>
        <begin position="568"/>
        <end position="609"/>
    </location>
</feature>
<dbReference type="GO" id="GO:0006511">
    <property type="term" value="P:ubiquitin-dependent protein catabolic process"/>
    <property type="evidence" value="ECO:0007669"/>
    <property type="project" value="TreeGrafter"/>
</dbReference>
<dbReference type="PROSITE" id="PS50089">
    <property type="entry name" value="ZF_RING_2"/>
    <property type="match status" value="1"/>
</dbReference>
<evidence type="ECO:0000256" key="8">
    <source>
        <dbReference type="ARBA" id="ARBA00022771"/>
    </source>
</evidence>
<evidence type="ECO:0000256" key="9">
    <source>
        <dbReference type="ARBA" id="ARBA00022786"/>
    </source>
</evidence>
<comment type="catalytic activity">
    <reaction evidence="1">
        <text>S-ubiquitinyl-[E2 ubiquitin-conjugating enzyme]-L-cysteine + [acceptor protein]-L-lysine = [E2 ubiquitin-conjugating enzyme]-L-cysteine + N(6)-ubiquitinyl-[acceptor protein]-L-lysine.</text>
        <dbReference type="EC" id="2.3.2.27"/>
    </reaction>
</comment>
<dbReference type="OrthoDB" id="8062037at2759"/>
<keyword evidence="8 14" id="KW-0863">Zinc-finger</keyword>
<proteinExistence type="predicted"/>
<evidence type="ECO:0000256" key="13">
    <source>
        <dbReference type="ARBA" id="ARBA00023136"/>
    </source>
</evidence>
<organism evidence="17 18">
    <name type="scientific">Plasmodium vivax North Korean</name>
    <dbReference type="NCBI Taxonomy" id="1035514"/>
    <lineage>
        <taxon>Eukaryota</taxon>
        <taxon>Sar</taxon>
        <taxon>Alveolata</taxon>
        <taxon>Apicomplexa</taxon>
        <taxon>Aconoidasida</taxon>
        <taxon>Haemosporida</taxon>
        <taxon>Plasmodiidae</taxon>
        <taxon>Plasmodium</taxon>
        <taxon>Plasmodium (Plasmodium)</taxon>
    </lineage>
</organism>
<dbReference type="InterPro" id="IPR001841">
    <property type="entry name" value="Znf_RING"/>
</dbReference>
<dbReference type="SUPFAM" id="SSF57850">
    <property type="entry name" value="RING/U-box"/>
    <property type="match status" value="1"/>
</dbReference>
<dbReference type="Gene3D" id="3.30.40.10">
    <property type="entry name" value="Zinc/RING finger domain, C3HC4 (zinc finger)"/>
    <property type="match status" value="1"/>
</dbReference>
<dbReference type="PANTHER" id="PTHR45977:SF4">
    <property type="entry name" value="RING-TYPE DOMAIN-CONTAINING PROTEIN"/>
    <property type="match status" value="1"/>
</dbReference>
<dbReference type="GO" id="GO:0061630">
    <property type="term" value="F:ubiquitin protein ligase activity"/>
    <property type="evidence" value="ECO:0007669"/>
    <property type="project" value="UniProtKB-EC"/>
</dbReference>
<dbReference type="Proteomes" id="UP000053239">
    <property type="component" value="Unassembled WGS sequence"/>
</dbReference>
<accession>A0A0J9TZ86</accession>
<gene>
    <name evidence="17" type="ORF">PVNG_06251</name>
</gene>
<dbReference type="SMART" id="SM00184">
    <property type="entry name" value="RING"/>
    <property type="match status" value="1"/>
</dbReference>
<dbReference type="GO" id="GO:0016020">
    <property type="term" value="C:membrane"/>
    <property type="evidence" value="ECO:0007669"/>
    <property type="project" value="UniProtKB-SubCell"/>
</dbReference>
<dbReference type="EMBL" id="KQ235350">
    <property type="protein sequence ID" value="KNA00143.1"/>
    <property type="molecule type" value="Genomic_DNA"/>
</dbReference>
<keyword evidence="4" id="KW-0808">Transferase</keyword>
<keyword evidence="9" id="KW-0833">Ubl conjugation pathway</keyword>
<dbReference type="AlphaFoldDB" id="A0A0J9TZ86"/>
<evidence type="ECO:0000256" key="2">
    <source>
        <dbReference type="ARBA" id="ARBA00004141"/>
    </source>
</evidence>
<dbReference type="Gene3D" id="3.10.330.10">
    <property type="match status" value="1"/>
</dbReference>
<dbReference type="InterPro" id="IPR029067">
    <property type="entry name" value="CDC48_domain_2-like_sf"/>
</dbReference>
<evidence type="ECO:0000256" key="12">
    <source>
        <dbReference type="ARBA" id="ARBA00022989"/>
    </source>
</evidence>
<evidence type="ECO:0000313" key="18">
    <source>
        <dbReference type="Proteomes" id="UP000053239"/>
    </source>
</evidence>
<dbReference type="GO" id="GO:0008270">
    <property type="term" value="F:zinc ion binding"/>
    <property type="evidence" value="ECO:0007669"/>
    <property type="project" value="UniProtKB-KW"/>
</dbReference>
<evidence type="ECO:0000313" key="17">
    <source>
        <dbReference type="EMBL" id="KNA00143.1"/>
    </source>
</evidence>
<keyword evidence="12" id="KW-1133">Transmembrane helix</keyword>
<evidence type="ECO:0000256" key="3">
    <source>
        <dbReference type="ARBA" id="ARBA00012483"/>
    </source>
</evidence>
<dbReference type="CDD" id="cd16454">
    <property type="entry name" value="RING-H2_PA-TM-RING"/>
    <property type="match status" value="1"/>
</dbReference>
<keyword evidence="7" id="KW-0547">Nucleotide-binding</keyword>
<evidence type="ECO:0000259" key="16">
    <source>
        <dbReference type="PROSITE" id="PS50089"/>
    </source>
</evidence>
<evidence type="ECO:0000256" key="10">
    <source>
        <dbReference type="ARBA" id="ARBA00022833"/>
    </source>
</evidence>
<dbReference type="EC" id="2.3.2.27" evidence="3"/>
<dbReference type="PANTHER" id="PTHR45977">
    <property type="entry name" value="TARGET OF ERK KINASE MPK-1"/>
    <property type="match status" value="1"/>
</dbReference>
<protein>
    <recommendedName>
        <fullName evidence="3">RING-type E3 ubiquitin transferase</fullName>
        <ecNumber evidence="3">2.3.2.27</ecNumber>
    </recommendedName>
</protein>
<evidence type="ECO:0000256" key="14">
    <source>
        <dbReference type="PROSITE-ProRule" id="PRU00175"/>
    </source>
</evidence>
<dbReference type="GO" id="GO:0016567">
    <property type="term" value="P:protein ubiquitination"/>
    <property type="evidence" value="ECO:0007669"/>
    <property type="project" value="TreeGrafter"/>
</dbReference>
<evidence type="ECO:0000256" key="4">
    <source>
        <dbReference type="ARBA" id="ARBA00022679"/>
    </source>
</evidence>
<dbReference type="SUPFAM" id="SSF54585">
    <property type="entry name" value="Cdc48 domain 2-like"/>
    <property type="match status" value="1"/>
</dbReference>
<dbReference type="InterPro" id="IPR013083">
    <property type="entry name" value="Znf_RING/FYVE/PHD"/>
</dbReference>
<keyword evidence="11" id="KW-0067">ATP-binding</keyword>
<comment type="subcellular location">
    <subcellularLocation>
        <location evidence="2">Membrane</location>
        <topology evidence="2">Multi-pass membrane protein</topology>
    </subcellularLocation>
</comment>
<keyword evidence="6" id="KW-0479">Metal-binding</keyword>
<evidence type="ECO:0000256" key="15">
    <source>
        <dbReference type="SAM" id="MobiDB-lite"/>
    </source>
</evidence>
<keyword evidence="5" id="KW-0812">Transmembrane</keyword>
<sequence>MESCRRGESKHMHFLSNVNSKKKLNIVEKKSILEKVHILPIKRKVENADPLYRELQLMINDKCVLYEGFIIAANGEKEKVPGGGNTRKGMKEDLTNDKAGATKSENHITGTNLLEKLSSDKEGTCPNGDPWEVAHRKESNSYAEKQNSSEKDRKNTPSNDHICLHEKRNKDKLADETSHFKENTDYYVVVNCIPSKGILTRDTLIYTDGKYVDNLKKIHLIIIRDKYYKKYEKKLKKKFFSLKKYILKKGNQFFNEAMSLIPFSFDHFSSKCSSERGKNNSTFGVKHGDTVTPRSSTMRRRSLVLEKILLTCLHPYFKKNRTKLFYSGKLLLINNFSFLVVKIDADVNVGFVDNSTEICLNADAYDPFRNVHIVPLYDTLPTTYNYNIFADYIKPYIERHYLSLFSMHDTFFYKGVQFKIMGIDPMNIKSGRGRITCNTFIYTEGAIKPTFFDVISNESINYIQCLPVEYKPYAVLNILQQLDADSLLRLFPSTNANLQESALNEQRILSHLDKYKYVYKNHTLEEGQGGKMLLDVDAGEHIDAEKHIDAEEHTDAANKSDNFAYEQCAVCFEHFQDYDKCIKLACLHTYHWKCVKSWFRFNLTCPCCRRELTI</sequence>
<dbReference type="Pfam" id="PF13639">
    <property type="entry name" value="zf-RING_2"/>
    <property type="match status" value="1"/>
</dbReference>
<evidence type="ECO:0000256" key="7">
    <source>
        <dbReference type="ARBA" id="ARBA00022741"/>
    </source>
</evidence>